<dbReference type="Proteomes" id="UP001301958">
    <property type="component" value="Unassembled WGS sequence"/>
</dbReference>
<gene>
    <name evidence="5" type="ORF">QBC38DRAFT_507393</name>
</gene>
<dbReference type="SUPFAM" id="SSF48403">
    <property type="entry name" value="Ankyrin repeat"/>
    <property type="match status" value="1"/>
</dbReference>
<dbReference type="AlphaFoldDB" id="A0AAN7BVR5"/>
<dbReference type="SMART" id="SM00248">
    <property type="entry name" value="ANK"/>
    <property type="match status" value="8"/>
</dbReference>
<organism evidence="5 6">
    <name type="scientific">Podospora fimiseda</name>
    <dbReference type="NCBI Taxonomy" id="252190"/>
    <lineage>
        <taxon>Eukaryota</taxon>
        <taxon>Fungi</taxon>
        <taxon>Dikarya</taxon>
        <taxon>Ascomycota</taxon>
        <taxon>Pezizomycotina</taxon>
        <taxon>Sordariomycetes</taxon>
        <taxon>Sordariomycetidae</taxon>
        <taxon>Sordariales</taxon>
        <taxon>Podosporaceae</taxon>
        <taxon>Podospora</taxon>
    </lineage>
</organism>
<evidence type="ECO:0000259" key="3">
    <source>
        <dbReference type="Pfam" id="PF22939"/>
    </source>
</evidence>
<feature type="domain" description="GPI inositol-deacylase winged helix" evidence="3">
    <location>
        <begin position="501"/>
        <end position="580"/>
    </location>
</feature>
<dbReference type="PANTHER" id="PTHR10039:SF10">
    <property type="entry name" value="NACHT DOMAIN-CONTAINING PROTEIN"/>
    <property type="match status" value="1"/>
</dbReference>
<reference evidence="5" key="2">
    <citation type="submission" date="2023-05" db="EMBL/GenBank/DDBJ databases">
        <authorList>
            <consortium name="Lawrence Berkeley National Laboratory"/>
            <person name="Steindorff A."/>
            <person name="Hensen N."/>
            <person name="Bonometti L."/>
            <person name="Westerberg I."/>
            <person name="Brannstrom I.O."/>
            <person name="Guillou S."/>
            <person name="Cros-Aarteil S."/>
            <person name="Calhoun S."/>
            <person name="Haridas S."/>
            <person name="Kuo A."/>
            <person name="Mondo S."/>
            <person name="Pangilinan J."/>
            <person name="Riley R."/>
            <person name="Labutti K."/>
            <person name="Andreopoulos B."/>
            <person name="Lipzen A."/>
            <person name="Chen C."/>
            <person name="Yanf M."/>
            <person name="Daum C."/>
            <person name="Ng V."/>
            <person name="Clum A."/>
            <person name="Ohm R."/>
            <person name="Martin F."/>
            <person name="Silar P."/>
            <person name="Natvig D."/>
            <person name="Lalanne C."/>
            <person name="Gautier V."/>
            <person name="Ament-Velasquez S.L."/>
            <person name="Kruys A."/>
            <person name="Hutchinson M.I."/>
            <person name="Powell A.J."/>
            <person name="Barry K."/>
            <person name="Miller A.N."/>
            <person name="Grigoriev I.V."/>
            <person name="Debuchy R."/>
            <person name="Gladieux P."/>
            <person name="Thoren M.H."/>
            <person name="Johannesson H."/>
        </authorList>
    </citation>
    <scope>NUCLEOTIDE SEQUENCE</scope>
    <source>
        <strain evidence="5">CBS 990.96</strain>
    </source>
</reference>
<keyword evidence="1" id="KW-0677">Repeat</keyword>
<dbReference type="InterPro" id="IPR027417">
    <property type="entry name" value="P-loop_NTPase"/>
</dbReference>
<dbReference type="InterPro" id="IPR036770">
    <property type="entry name" value="Ankyrin_rpt-contain_sf"/>
</dbReference>
<evidence type="ECO:0000259" key="4">
    <source>
        <dbReference type="Pfam" id="PF24883"/>
    </source>
</evidence>
<evidence type="ECO:0000256" key="1">
    <source>
        <dbReference type="ARBA" id="ARBA00022737"/>
    </source>
</evidence>
<protein>
    <recommendedName>
        <fullName evidence="7">NACHT domain-containing protein</fullName>
    </recommendedName>
</protein>
<name>A0AAN7BVR5_9PEZI</name>
<feature type="repeat" description="ANK" evidence="2">
    <location>
        <begin position="946"/>
        <end position="978"/>
    </location>
</feature>
<keyword evidence="6" id="KW-1185">Reference proteome</keyword>
<feature type="repeat" description="ANK" evidence="2">
    <location>
        <begin position="834"/>
        <end position="866"/>
    </location>
</feature>
<feature type="repeat" description="ANK" evidence="2">
    <location>
        <begin position="768"/>
        <end position="800"/>
    </location>
</feature>
<accession>A0AAN7BVR5</accession>
<feature type="domain" description="Nephrocystin 3-like N-terminal" evidence="4">
    <location>
        <begin position="243"/>
        <end position="397"/>
    </location>
</feature>
<comment type="caution">
    <text evidence="5">The sequence shown here is derived from an EMBL/GenBank/DDBJ whole genome shotgun (WGS) entry which is preliminary data.</text>
</comment>
<dbReference type="Pfam" id="PF00023">
    <property type="entry name" value="Ank"/>
    <property type="match status" value="1"/>
</dbReference>
<dbReference type="PROSITE" id="PS50088">
    <property type="entry name" value="ANK_REPEAT"/>
    <property type="match status" value="6"/>
</dbReference>
<reference evidence="5" key="1">
    <citation type="journal article" date="2023" name="Mol. Phylogenet. Evol.">
        <title>Genome-scale phylogeny and comparative genomics of the fungal order Sordariales.</title>
        <authorList>
            <person name="Hensen N."/>
            <person name="Bonometti L."/>
            <person name="Westerberg I."/>
            <person name="Brannstrom I.O."/>
            <person name="Guillou S."/>
            <person name="Cros-Aarteil S."/>
            <person name="Calhoun S."/>
            <person name="Haridas S."/>
            <person name="Kuo A."/>
            <person name="Mondo S."/>
            <person name="Pangilinan J."/>
            <person name="Riley R."/>
            <person name="LaButti K."/>
            <person name="Andreopoulos B."/>
            <person name="Lipzen A."/>
            <person name="Chen C."/>
            <person name="Yan M."/>
            <person name="Daum C."/>
            <person name="Ng V."/>
            <person name="Clum A."/>
            <person name="Steindorff A."/>
            <person name="Ohm R.A."/>
            <person name="Martin F."/>
            <person name="Silar P."/>
            <person name="Natvig D.O."/>
            <person name="Lalanne C."/>
            <person name="Gautier V."/>
            <person name="Ament-Velasquez S.L."/>
            <person name="Kruys A."/>
            <person name="Hutchinson M.I."/>
            <person name="Powell A.J."/>
            <person name="Barry K."/>
            <person name="Miller A.N."/>
            <person name="Grigoriev I.V."/>
            <person name="Debuchy R."/>
            <person name="Gladieux P."/>
            <person name="Hiltunen Thoren M."/>
            <person name="Johannesson H."/>
        </authorList>
    </citation>
    <scope>NUCLEOTIDE SEQUENCE</scope>
    <source>
        <strain evidence="5">CBS 990.96</strain>
    </source>
</reference>
<dbReference type="Gene3D" id="3.40.50.300">
    <property type="entry name" value="P-loop containing nucleotide triphosphate hydrolases"/>
    <property type="match status" value="1"/>
</dbReference>
<dbReference type="PROSITE" id="PS50297">
    <property type="entry name" value="ANK_REP_REGION"/>
    <property type="match status" value="5"/>
</dbReference>
<dbReference type="PRINTS" id="PR01415">
    <property type="entry name" value="ANKYRIN"/>
</dbReference>
<keyword evidence="2" id="KW-0040">ANK repeat</keyword>
<dbReference type="Pfam" id="PF24883">
    <property type="entry name" value="NPHP3_N"/>
    <property type="match status" value="1"/>
</dbReference>
<dbReference type="InterPro" id="IPR002110">
    <property type="entry name" value="Ankyrin_rpt"/>
</dbReference>
<evidence type="ECO:0008006" key="7">
    <source>
        <dbReference type="Google" id="ProtNLM"/>
    </source>
</evidence>
<dbReference type="EMBL" id="MU865298">
    <property type="protein sequence ID" value="KAK4230544.1"/>
    <property type="molecule type" value="Genomic_DNA"/>
</dbReference>
<feature type="repeat" description="ANK" evidence="2">
    <location>
        <begin position="979"/>
        <end position="1011"/>
    </location>
</feature>
<evidence type="ECO:0000313" key="5">
    <source>
        <dbReference type="EMBL" id="KAK4230544.1"/>
    </source>
</evidence>
<evidence type="ECO:0000256" key="2">
    <source>
        <dbReference type="PROSITE-ProRule" id="PRU00023"/>
    </source>
</evidence>
<feature type="repeat" description="ANK" evidence="2">
    <location>
        <begin position="900"/>
        <end position="932"/>
    </location>
</feature>
<dbReference type="InterPro" id="IPR054471">
    <property type="entry name" value="GPIID_WHD"/>
</dbReference>
<dbReference type="PANTHER" id="PTHR10039">
    <property type="entry name" value="AMELOGENIN"/>
    <property type="match status" value="1"/>
</dbReference>
<dbReference type="InterPro" id="IPR056884">
    <property type="entry name" value="NPHP3-like_N"/>
</dbReference>
<evidence type="ECO:0000313" key="6">
    <source>
        <dbReference type="Proteomes" id="UP001301958"/>
    </source>
</evidence>
<sequence>MSLVLQRPRSTGPGLKTENRLKDAIGQVEKELTLEQQKTLLGYKMEAHKSPPDLSDVMQLTAFVDQELSSKPGLRRRCFGPRFTNILQAVQQFASIGDVLVGGSQNLIACGVWFLIRFSLLLATNFLSCIERMSTLLMDAGRSAPRYQEMALLYPQSEKLQSSVCEYFLFVVRLCHQLVKFTKKSTISQLWTFLTDEDMKTYHEDFQRWANCIEGDMQVLDNISKYDFQTTWKEIRKAGNTTMFQQLPQYRAWKSSNVSSTLIYQGKLGSGKSVLLANIVSDLNLNITSDKWPVAYFFCKHDIHESLKPKTIIGSLVRQLLSRVQDLGSMETVTDHTFVFDLDTRETSKLVQKVLPQGFAAYTVLDGVDECASQKIEVIFHQLRVLQDMFCLRLCISHRLEANNSFEAHMKQLASCHRLTIPEDNPDIGNFIDDELERRLNCGELVLGDPTLIVEIFQRLLKHSQGMFLWTDDAIQKALANLPKDLPETFSRILERSAVAGAEYQKKGLNLIIASRRPLTTEELRGALSVVPGDPVWDTNKIINNVFLVLASCGSLLMVDEESLTVRLVHHSVAQYLLGEFKGSPSPMVTQRGANRLMGSITVTYLSYGVFESKLSTITRIPVGSAPSLIVKSIDTTKAVQKLAIKLLKTKPQDHDIGRVVAEHLPTSTQDAFAFLPYAKANWIHHCEEITANGGDMFSLLKRVVESHIHDGGKSLLLSVVQHGHEHLFQTLLGNEDGEAIIRLLLDPTYSNPQLQSAVDTLRLIGVAGDTPLLFATRQGYRSEVERLVRSGSDLEAKDADGNTALIVAAQHNQIDILKILFQNGANIETKNSIGDTPLLATIHRGQIEVVKLLLKMGANTNTVSSLGNPPLLVAIQNKMIDMTRILLRARVNTEASNVDGDTPLMVAARQGDMPTVMALLRAGAKTAAVPHEPAFGGNTEWKDLDGFPLLIKSVLSGQLSLMKILMSHGADINARDLKEKTLLMHASYKGYSPIIQMLLDRSADLELSDDRG</sequence>
<dbReference type="Pfam" id="PF22939">
    <property type="entry name" value="WHD_GPIID"/>
    <property type="match status" value="1"/>
</dbReference>
<dbReference type="Gene3D" id="1.25.40.20">
    <property type="entry name" value="Ankyrin repeat-containing domain"/>
    <property type="match status" value="2"/>
</dbReference>
<proteinExistence type="predicted"/>
<dbReference type="Pfam" id="PF12796">
    <property type="entry name" value="Ank_2"/>
    <property type="match status" value="2"/>
</dbReference>
<feature type="repeat" description="ANK" evidence="2">
    <location>
        <begin position="801"/>
        <end position="833"/>
    </location>
</feature>